<evidence type="ECO:0000313" key="3">
    <source>
        <dbReference type="Proteomes" id="UP000595437"/>
    </source>
</evidence>
<dbReference type="InterPro" id="IPR019038">
    <property type="entry name" value="POLD3"/>
</dbReference>
<dbReference type="Pfam" id="PF09507">
    <property type="entry name" value="CDC27"/>
    <property type="match status" value="1"/>
</dbReference>
<feature type="region of interest" description="Disordered" evidence="1">
    <location>
        <begin position="1"/>
        <end position="89"/>
    </location>
</feature>
<name>A0A7T8HH52_CALRO</name>
<accession>A0A7T8HH52</accession>
<sequence length="89" mass="10115">EDSEDEIPATPTIAEPAPHRKRKVRREVTKQYKDEDGYMVTKTEMELQSEDDEESGESKEDIKPVISKPKAPSPKKMKPPPKTTNKPPL</sequence>
<dbReference type="AlphaFoldDB" id="A0A7T8HH52"/>
<gene>
    <name evidence="2" type="ORF">FKW44_010845</name>
</gene>
<feature type="compositionally biased region" description="Basic and acidic residues" evidence="1">
    <location>
        <begin position="26"/>
        <end position="36"/>
    </location>
</feature>
<evidence type="ECO:0000313" key="2">
    <source>
        <dbReference type="EMBL" id="QQP49997.1"/>
    </source>
</evidence>
<dbReference type="GO" id="GO:0006260">
    <property type="term" value="P:DNA replication"/>
    <property type="evidence" value="ECO:0007669"/>
    <property type="project" value="InterPro"/>
</dbReference>
<dbReference type="EMBL" id="CP045896">
    <property type="protein sequence ID" value="QQP49997.1"/>
    <property type="molecule type" value="Genomic_DNA"/>
</dbReference>
<keyword evidence="3" id="KW-1185">Reference proteome</keyword>
<protein>
    <submittedName>
        <fullName evidence="2">Uncharacterized protein</fullName>
    </submittedName>
</protein>
<organism evidence="2 3">
    <name type="scientific">Caligus rogercresseyi</name>
    <name type="common">Sea louse</name>
    <dbReference type="NCBI Taxonomy" id="217165"/>
    <lineage>
        <taxon>Eukaryota</taxon>
        <taxon>Metazoa</taxon>
        <taxon>Ecdysozoa</taxon>
        <taxon>Arthropoda</taxon>
        <taxon>Crustacea</taxon>
        <taxon>Multicrustacea</taxon>
        <taxon>Hexanauplia</taxon>
        <taxon>Copepoda</taxon>
        <taxon>Siphonostomatoida</taxon>
        <taxon>Caligidae</taxon>
        <taxon>Caligus</taxon>
    </lineage>
</organism>
<dbReference type="Proteomes" id="UP000595437">
    <property type="component" value="Chromosome 7"/>
</dbReference>
<proteinExistence type="predicted"/>
<dbReference type="GO" id="GO:0043625">
    <property type="term" value="C:delta DNA polymerase complex"/>
    <property type="evidence" value="ECO:0007669"/>
    <property type="project" value="InterPro"/>
</dbReference>
<reference evidence="3" key="1">
    <citation type="submission" date="2021-01" db="EMBL/GenBank/DDBJ databases">
        <title>Caligus Genome Assembly.</title>
        <authorList>
            <person name="Gallardo-Escarate C."/>
        </authorList>
    </citation>
    <scope>NUCLEOTIDE SEQUENCE [LARGE SCALE GENOMIC DNA]</scope>
</reference>
<feature type="non-terminal residue" evidence="2">
    <location>
        <position position="1"/>
    </location>
</feature>
<evidence type="ECO:0000256" key="1">
    <source>
        <dbReference type="SAM" id="MobiDB-lite"/>
    </source>
</evidence>